<dbReference type="PANTHER" id="PTHR46829">
    <property type="entry name" value="STERILE ALPHA MOTIF DOMAIN-CONTAINING PROTEIN 15"/>
    <property type="match status" value="1"/>
</dbReference>
<proteinExistence type="predicted"/>
<dbReference type="PANTHER" id="PTHR46829:SF1">
    <property type="entry name" value="STERILE ALPHA MOTIF DOMAIN-CONTAINING PROTEIN 15"/>
    <property type="match status" value="1"/>
</dbReference>
<organism evidence="2 3">
    <name type="scientific">Iphiclides podalirius</name>
    <name type="common">scarce swallowtail</name>
    <dbReference type="NCBI Taxonomy" id="110791"/>
    <lineage>
        <taxon>Eukaryota</taxon>
        <taxon>Metazoa</taxon>
        <taxon>Ecdysozoa</taxon>
        <taxon>Arthropoda</taxon>
        <taxon>Hexapoda</taxon>
        <taxon>Insecta</taxon>
        <taxon>Pterygota</taxon>
        <taxon>Neoptera</taxon>
        <taxon>Endopterygota</taxon>
        <taxon>Lepidoptera</taxon>
        <taxon>Glossata</taxon>
        <taxon>Ditrysia</taxon>
        <taxon>Papilionoidea</taxon>
        <taxon>Papilionidae</taxon>
        <taxon>Papilioninae</taxon>
        <taxon>Iphiclides</taxon>
    </lineage>
</organism>
<name>A0ABN8IRD2_9NEOP</name>
<dbReference type="InterPro" id="IPR001660">
    <property type="entry name" value="SAM"/>
</dbReference>
<gene>
    <name evidence="2" type="ORF">IPOD504_LOCUS12937</name>
</gene>
<dbReference type="Proteomes" id="UP000837857">
    <property type="component" value="Chromosome 30"/>
</dbReference>
<dbReference type="InterPro" id="IPR013761">
    <property type="entry name" value="SAM/pointed_sf"/>
</dbReference>
<evidence type="ECO:0000313" key="2">
    <source>
        <dbReference type="EMBL" id="CAH2064874.1"/>
    </source>
</evidence>
<sequence length="332" mass="39166">MEEKNKDTDDCKRQRRKRRIDIPRRAPSIVVPERTPVYITADKTTCLHCGCFPKEDPYVRNKKINPCQRSPSTLYEIAARVVDGLQLPAPFMWTVEDVADWISEEVGLPQYRECIVTNQVDGLRLLMLEDPSKLPEMNIHDFDHILTMTSSVRRNYSAEWVRFSRSVGLPRKPLTHCTWFKSRTGPSWGIRKNWTRCDVLRWMKIIMPEPLYLDHWDLVWYHKPEFPKVKIARVGATRPSPTIPHYDPRKETCNEYLAPRKFRLLTHLSESKQVIWMEIPKSPEQEAIEERKMEPKARHESNLMPKKICLKGLRGEELILARRKMPRAKFLP</sequence>
<accession>A0ABN8IRD2</accession>
<feature type="domain" description="SAM" evidence="1">
    <location>
        <begin position="93"/>
        <end position="158"/>
    </location>
</feature>
<dbReference type="Gene3D" id="1.10.150.50">
    <property type="entry name" value="Transcription Factor, Ets-1"/>
    <property type="match status" value="1"/>
</dbReference>
<dbReference type="SMART" id="SM00454">
    <property type="entry name" value="SAM"/>
    <property type="match status" value="1"/>
</dbReference>
<keyword evidence="3" id="KW-1185">Reference proteome</keyword>
<feature type="non-terminal residue" evidence="2">
    <location>
        <position position="1"/>
    </location>
</feature>
<evidence type="ECO:0000313" key="3">
    <source>
        <dbReference type="Proteomes" id="UP000837857"/>
    </source>
</evidence>
<dbReference type="Pfam" id="PF07647">
    <property type="entry name" value="SAM_2"/>
    <property type="match status" value="1"/>
</dbReference>
<dbReference type="SUPFAM" id="SSF47769">
    <property type="entry name" value="SAM/Pointed domain"/>
    <property type="match status" value="1"/>
</dbReference>
<protein>
    <recommendedName>
        <fullName evidence="1">SAM domain-containing protein</fullName>
    </recommendedName>
</protein>
<dbReference type="PROSITE" id="PS50105">
    <property type="entry name" value="SAM_DOMAIN"/>
    <property type="match status" value="1"/>
</dbReference>
<dbReference type="EMBL" id="OW152842">
    <property type="protein sequence ID" value="CAH2064874.1"/>
    <property type="molecule type" value="Genomic_DNA"/>
</dbReference>
<evidence type="ECO:0000259" key="1">
    <source>
        <dbReference type="PROSITE" id="PS50105"/>
    </source>
</evidence>
<reference evidence="2" key="1">
    <citation type="submission" date="2022-03" db="EMBL/GenBank/DDBJ databases">
        <authorList>
            <person name="Martin H S."/>
        </authorList>
    </citation>
    <scope>NUCLEOTIDE SEQUENCE</scope>
</reference>